<dbReference type="KEGG" id="haz:A9404_08615"/>
<dbReference type="EMBL" id="CP016027">
    <property type="protein sequence ID" value="ANJ67436.1"/>
    <property type="molecule type" value="Genomic_DNA"/>
</dbReference>
<dbReference type="InterPro" id="IPR008988">
    <property type="entry name" value="Transcriptional_repressor_C"/>
</dbReference>
<dbReference type="GO" id="GO:0046914">
    <property type="term" value="F:transition metal ion binding"/>
    <property type="evidence" value="ECO:0007669"/>
    <property type="project" value="InterPro"/>
</dbReference>
<name>A0A191ZHR7_9GAMM</name>
<dbReference type="PANTHER" id="PTHR42954">
    <property type="entry name" value="FE(2+) TRANSPORT PROTEIN A"/>
    <property type="match status" value="1"/>
</dbReference>
<dbReference type="SUPFAM" id="SSF50037">
    <property type="entry name" value="C-terminal domain of transcriptional repressors"/>
    <property type="match status" value="1"/>
</dbReference>
<accession>A0A191ZHR7</accession>
<dbReference type="Gene3D" id="2.30.30.90">
    <property type="match status" value="1"/>
</dbReference>
<dbReference type="SMART" id="SM00899">
    <property type="entry name" value="FeoA"/>
    <property type="match status" value="1"/>
</dbReference>
<dbReference type="InterPro" id="IPR052713">
    <property type="entry name" value="FeoA"/>
</dbReference>
<dbReference type="STRING" id="1860122.A9404_08615"/>
<dbReference type="AlphaFoldDB" id="A0A191ZHR7"/>
<dbReference type="InterPro" id="IPR007167">
    <property type="entry name" value="Fe-transptr_FeoA-like"/>
</dbReference>
<dbReference type="Pfam" id="PF04023">
    <property type="entry name" value="FeoA"/>
    <property type="match status" value="1"/>
</dbReference>
<feature type="domain" description="Ferrous iron transporter FeoA-like" evidence="2">
    <location>
        <begin position="5"/>
        <end position="79"/>
    </location>
</feature>
<dbReference type="InterPro" id="IPR038157">
    <property type="entry name" value="FeoA_core_dom"/>
</dbReference>
<dbReference type="PANTHER" id="PTHR42954:SF2">
    <property type="entry name" value="FE(2+) TRANSPORT PROTEIN A"/>
    <property type="match status" value="1"/>
</dbReference>
<dbReference type="Proteomes" id="UP000078596">
    <property type="component" value="Chromosome"/>
</dbReference>
<keyword evidence="1" id="KW-0408">Iron</keyword>
<evidence type="ECO:0000256" key="1">
    <source>
        <dbReference type="ARBA" id="ARBA00023004"/>
    </source>
</evidence>
<proteinExistence type="predicted"/>
<dbReference type="OrthoDB" id="9811076at2"/>
<evidence type="ECO:0000313" key="3">
    <source>
        <dbReference type="EMBL" id="ANJ67436.1"/>
    </source>
</evidence>
<protein>
    <submittedName>
        <fullName evidence="3">Iron transporter FeoA</fullName>
    </submittedName>
</protein>
<gene>
    <name evidence="3" type="ORF">A9404_08615</name>
</gene>
<dbReference type="RefSeq" id="WP_066100292.1">
    <property type="nucleotide sequence ID" value="NZ_CP016027.1"/>
</dbReference>
<reference evidence="3 4" key="1">
    <citation type="submission" date="2016-06" db="EMBL/GenBank/DDBJ databases">
        <title>Insight into the functional genes involving in sulfur oxidation in Pearl River water.</title>
        <authorList>
            <person name="Luo J."/>
            <person name="Tan X."/>
            <person name="Lin W."/>
        </authorList>
    </citation>
    <scope>NUCLEOTIDE SEQUENCE [LARGE SCALE GENOMIC DNA]</scope>
    <source>
        <strain evidence="3 4">LS2</strain>
    </source>
</reference>
<keyword evidence="4" id="KW-1185">Reference proteome</keyword>
<evidence type="ECO:0000313" key="4">
    <source>
        <dbReference type="Proteomes" id="UP000078596"/>
    </source>
</evidence>
<sequence length="83" mass="9079">MTEALSLMSLKPGDEGVVLGFVKGGDIEYRRRLMAMGLVPGTRFTVTRLAPLGDPIQLKVRDSALTLRKDEAHQLRIGRATDA</sequence>
<evidence type="ECO:0000259" key="2">
    <source>
        <dbReference type="SMART" id="SM00899"/>
    </source>
</evidence>
<organism evidence="3 4">
    <name type="scientific">Halothiobacillus diazotrophicus</name>
    <dbReference type="NCBI Taxonomy" id="1860122"/>
    <lineage>
        <taxon>Bacteria</taxon>
        <taxon>Pseudomonadati</taxon>
        <taxon>Pseudomonadota</taxon>
        <taxon>Gammaproteobacteria</taxon>
        <taxon>Chromatiales</taxon>
        <taxon>Halothiobacillaceae</taxon>
        <taxon>Halothiobacillus</taxon>
    </lineage>
</organism>